<dbReference type="Proteomes" id="UP000054097">
    <property type="component" value="Unassembled WGS sequence"/>
</dbReference>
<evidence type="ECO:0000313" key="1">
    <source>
        <dbReference type="EMBL" id="KIM22470.1"/>
    </source>
</evidence>
<proteinExistence type="predicted"/>
<dbReference type="EMBL" id="KN824355">
    <property type="protein sequence ID" value="KIM22470.1"/>
    <property type="molecule type" value="Genomic_DNA"/>
</dbReference>
<name>A0A0C3ACU0_SERVB</name>
<accession>A0A0C3ACU0</accession>
<protein>
    <recommendedName>
        <fullName evidence="3">F-box domain-containing protein</fullName>
    </recommendedName>
</protein>
<organism evidence="1 2">
    <name type="scientific">Serendipita vermifera MAFF 305830</name>
    <dbReference type="NCBI Taxonomy" id="933852"/>
    <lineage>
        <taxon>Eukaryota</taxon>
        <taxon>Fungi</taxon>
        <taxon>Dikarya</taxon>
        <taxon>Basidiomycota</taxon>
        <taxon>Agaricomycotina</taxon>
        <taxon>Agaricomycetes</taxon>
        <taxon>Sebacinales</taxon>
        <taxon>Serendipitaceae</taxon>
        <taxon>Serendipita</taxon>
    </lineage>
</organism>
<dbReference type="AlphaFoldDB" id="A0A0C3ACU0"/>
<gene>
    <name evidence="1" type="ORF">M408DRAFT_332912</name>
</gene>
<sequence length="519" mass="57782">MPWAPAGEEERQRKLYVPMPFPWADLSSVVAISHVSKRWREAALTTPACWSTITINFVDTSKEQAEKEKAKIACLLPRAQLFPFDVIIQDEGISDAWPSHLMELMGVMLSIVKQARGVYARVMGNRLASLIAENLADVPMLERLALWWDGSEALQIDGFTDDYSQLCMPKTYLKHAPRLRSVQAHGFPYLDLRDGPISLPSLEIFISEDIILFHQTIQDYDLLLHSCEWATSFTLLPDFHLTNIPRGPVITLSHLTYLELSTTSMVGLFQPSPRFIAPSLATVAIHSKADVYFTQTILEPVAREFQNSTAPRKRFILIMLGDDARGFPGLSSLACSLKAFIQILNLFEYVQDIEFQWCVWNFKPSWNRTWITGVDPTWAMTTGAVIPLYQQNSSVEEAEPPCIDGGGPGGADILGNGPHRHPDLGPNEIGVFLDSQKGPFMPNLRTISFKNCTFTDSIGAVNFALALACRQKLSKKTGTFTELEMISLVGAQNEASMAFCSQLRQANGLEDVVIQVANA</sequence>
<reference evidence="2" key="2">
    <citation type="submission" date="2015-01" db="EMBL/GenBank/DDBJ databases">
        <title>Evolutionary Origins and Diversification of the Mycorrhizal Mutualists.</title>
        <authorList>
            <consortium name="DOE Joint Genome Institute"/>
            <consortium name="Mycorrhizal Genomics Consortium"/>
            <person name="Kohler A."/>
            <person name="Kuo A."/>
            <person name="Nagy L.G."/>
            <person name="Floudas D."/>
            <person name="Copeland A."/>
            <person name="Barry K.W."/>
            <person name="Cichocki N."/>
            <person name="Veneault-Fourrey C."/>
            <person name="LaButti K."/>
            <person name="Lindquist E.A."/>
            <person name="Lipzen A."/>
            <person name="Lundell T."/>
            <person name="Morin E."/>
            <person name="Murat C."/>
            <person name="Riley R."/>
            <person name="Ohm R."/>
            <person name="Sun H."/>
            <person name="Tunlid A."/>
            <person name="Henrissat B."/>
            <person name="Grigoriev I.V."/>
            <person name="Hibbett D.S."/>
            <person name="Martin F."/>
        </authorList>
    </citation>
    <scope>NUCLEOTIDE SEQUENCE [LARGE SCALE GENOMIC DNA]</scope>
    <source>
        <strain evidence="2">MAFF 305830</strain>
    </source>
</reference>
<evidence type="ECO:0008006" key="3">
    <source>
        <dbReference type="Google" id="ProtNLM"/>
    </source>
</evidence>
<reference evidence="1 2" key="1">
    <citation type="submission" date="2014-04" db="EMBL/GenBank/DDBJ databases">
        <authorList>
            <consortium name="DOE Joint Genome Institute"/>
            <person name="Kuo A."/>
            <person name="Zuccaro A."/>
            <person name="Kohler A."/>
            <person name="Nagy L.G."/>
            <person name="Floudas D."/>
            <person name="Copeland A."/>
            <person name="Barry K.W."/>
            <person name="Cichocki N."/>
            <person name="Veneault-Fourrey C."/>
            <person name="LaButti K."/>
            <person name="Lindquist E.A."/>
            <person name="Lipzen A."/>
            <person name="Lundell T."/>
            <person name="Morin E."/>
            <person name="Murat C."/>
            <person name="Sun H."/>
            <person name="Tunlid A."/>
            <person name="Henrissat B."/>
            <person name="Grigoriev I.V."/>
            <person name="Hibbett D.S."/>
            <person name="Martin F."/>
            <person name="Nordberg H.P."/>
            <person name="Cantor M.N."/>
            <person name="Hua S.X."/>
        </authorList>
    </citation>
    <scope>NUCLEOTIDE SEQUENCE [LARGE SCALE GENOMIC DNA]</scope>
    <source>
        <strain evidence="1 2">MAFF 305830</strain>
    </source>
</reference>
<dbReference type="HOGENOM" id="CLU_511068_0_0_1"/>
<keyword evidence="2" id="KW-1185">Reference proteome</keyword>
<evidence type="ECO:0000313" key="2">
    <source>
        <dbReference type="Proteomes" id="UP000054097"/>
    </source>
</evidence>